<keyword evidence="8 9" id="KW-0472">Membrane</keyword>
<comment type="similarity">
    <text evidence="9">Belongs to the CorA metal ion transporter (MIT) (TC 1.A.35) family.</text>
</comment>
<evidence type="ECO:0000256" key="6">
    <source>
        <dbReference type="ARBA" id="ARBA00022989"/>
    </source>
</evidence>
<keyword evidence="9" id="KW-0999">Mitochondrion inner membrane</keyword>
<dbReference type="PANTHER" id="PTHR13890">
    <property type="entry name" value="RNA SPLICING PROTEIN MRS2, MITOCHONDRIAL"/>
    <property type="match status" value="1"/>
</dbReference>
<reference evidence="10" key="1">
    <citation type="submission" date="2021-01" db="EMBL/GenBank/DDBJ databases">
        <authorList>
            <person name="Corre E."/>
            <person name="Pelletier E."/>
            <person name="Niang G."/>
            <person name="Scheremetjew M."/>
            <person name="Finn R."/>
            <person name="Kale V."/>
            <person name="Holt S."/>
            <person name="Cochrane G."/>
            <person name="Meng A."/>
            <person name="Brown T."/>
            <person name="Cohen L."/>
        </authorList>
    </citation>
    <scope>NUCLEOTIDE SEQUENCE</scope>
    <source>
        <strain evidence="10">SoJaBio B1-5/56/2</strain>
    </source>
</reference>
<feature type="transmembrane region" description="Helical" evidence="9">
    <location>
        <begin position="337"/>
        <end position="358"/>
    </location>
</feature>
<evidence type="ECO:0000256" key="4">
    <source>
        <dbReference type="ARBA" id="ARBA00022842"/>
    </source>
</evidence>
<dbReference type="Gene3D" id="1.20.58.340">
    <property type="entry name" value="Magnesium transport protein CorA, transmembrane region"/>
    <property type="match status" value="1"/>
</dbReference>
<evidence type="ECO:0000256" key="7">
    <source>
        <dbReference type="ARBA" id="ARBA00023065"/>
    </source>
</evidence>
<evidence type="ECO:0000256" key="9">
    <source>
        <dbReference type="RuleBase" id="RU366042"/>
    </source>
</evidence>
<keyword evidence="7 9" id="KW-0406">Ion transport</keyword>
<dbReference type="GO" id="GO:0045016">
    <property type="term" value="P:mitochondrial magnesium ion transmembrane transport"/>
    <property type="evidence" value="ECO:0007669"/>
    <property type="project" value="TreeGrafter"/>
</dbReference>
<evidence type="ECO:0000256" key="3">
    <source>
        <dbReference type="ARBA" id="ARBA00022692"/>
    </source>
</evidence>
<dbReference type="GO" id="GO:0005743">
    <property type="term" value="C:mitochondrial inner membrane"/>
    <property type="evidence" value="ECO:0007669"/>
    <property type="project" value="UniProtKB-SubCell"/>
</dbReference>
<dbReference type="InterPro" id="IPR039204">
    <property type="entry name" value="MRS2-like"/>
</dbReference>
<protein>
    <recommendedName>
        <fullName evidence="9">Magnesium transporter</fullName>
    </recommendedName>
</protein>
<dbReference type="AlphaFoldDB" id="A0A7S4L155"/>
<feature type="transmembrane region" description="Helical" evidence="9">
    <location>
        <begin position="370"/>
        <end position="393"/>
    </location>
</feature>
<evidence type="ECO:0000256" key="2">
    <source>
        <dbReference type="ARBA" id="ARBA00022448"/>
    </source>
</evidence>
<dbReference type="PANTHER" id="PTHR13890:SF0">
    <property type="entry name" value="MAGNESIUM TRANSPORTER MRS2 HOMOLOG, MITOCHONDRIAL"/>
    <property type="match status" value="1"/>
</dbReference>
<evidence type="ECO:0000256" key="1">
    <source>
        <dbReference type="ARBA" id="ARBA00004141"/>
    </source>
</evidence>
<keyword evidence="2 9" id="KW-0813">Transport</keyword>
<dbReference type="Gene3D" id="2.40.128.330">
    <property type="match status" value="1"/>
</dbReference>
<keyword evidence="4 9" id="KW-0460">Magnesium</keyword>
<evidence type="ECO:0000256" key="5">
    <source>
        <dbReference type="ARBA" id="ARBA00022946"/>
    </source>
</evidence>
<keyword evidence="3 9" id="KW-0812">Transmembrane</keyword>
<evidence type="ECO:0000313" key="10">
    <source>
        <dbReference type="EMBL" id="CAE2311910.1"/>
    </source>
</evidence>
<keyword evidence="9" id="KW-0496">Mitochondrion</keyword>
<dbReference type="EMBL" id="HBKR01021901">
    <property type="protein sequence ID" value="CAE2311910.1"/>
    <property type="molecule type" value="Transcribed_RNA"/>
</dbReference>
<sequence>MALFGCSRACLRNAPHHFLFPSSSLQLQSASLPPTTTTSITASLLQQRRNFLSLSTPHTARLAPEAIKAKATTASPVAIVKTATVGIPYALLKSGDEFVKIDAGKATLAELADQAGAKLRDLRNMKPSIPIRSSLIVVRDKSILVIVDPMKVIIYHDRIQFFHTEHPAVRSYLRDFFVARMAKTKAQNFELKALECLLITAVRQMDRELESMTTTTKELVQTLQSAKQTTHDLQRLLDCTQQINSYHAKIQQLCNEMGKVLTSDEDMSKMYLTDIAEGRSRVESDHTEVELLFETFHHAASELEQRATSLKTDISLMQQFLEVHFDSQRNRLMRFNIALSAATLSVSLGSLGASMFGMNLINHLEDHPTAFLMVVSCLGGVGVTSLLGTWGLYKRTKERAVHIRLPD</sequence>
<dbReference type="GO" id="GO:0015095">
    <property type="term" value="F:magnesium ion transmembrane transporter activity"/>
    <property type="evidence" value="ECO:0007669"/>
    <property type="project" value="TreeGrafter"/>
</dbReference>
<comment type="subcellular location">
    <subcellularLocation>
        <location evidence="1">Membrane</location>
        <topology evidence="1">Multi-pass membrane protein</topology>
    </subcellularLocation>
    <subcellularLocation>
        <location evidence="9">Mitochondrion inner membrane</location>
        <topology evidence="9">Multi-pass membrane protein</topology>
    </subcellularLocation>
</comment>
<dbReference type="Pfam" id="PF22099">
    <property type="entry name" value="MRS2-like"/>
    <property type="match status" value="1"/>
</dbReference>
<keyword evidence="5" id="KW-0809">Transit peptide</keyword>
<proteinExistence type="inferred from homology"/>
<keyword evidence="6 9" id="KW-1133">Transmembrane helix</keyword>
<accession>A0A7S4L155</accession>
<dbReference type="CDD" id="cd12823">
    <property type="entry name" value="Mrs2_Mfm1p-like"/>
    <property type="match status" value="1"/>
</dbReference>
<evidence type="ECO:0000256" key="8">
    <source>
        <dbReference type="ARBA" id="ARBA00023136"/>
    </source>
</evidence>
<organism evidence="10">
    <name type="scientific">Paramoeba aestuarina</name>
    <dbReference type="NCBI Taxonomy" id="180227"/>
    <lineage>
        <taxon>Eukaryota</taxon>
        <taxon>Amoebozoa</taxon>
        <taxon>Discosea</taxon>
        <taxon>Flabellinia</taxon>
        <taxon>Dactylopodida</taxon>
        <taxon>Paramoebidae</taxon>
        <taxon>Paramoeba</taxon>
    </lineage>
</organism>
<name>A0A7S4L155_9EUKA</name>
<gene>
    <name evidence="10" type="ORF">NAES01612_LOCUS14247</name>
</gene>